<dbReference type="InterPro" id="IPR027417">
    <property type="entry name" value="P-loop_NTPase"/>
</dbReference>
<reference evidence="3" key="3">
    <citation type="submission" date="2025-08" db="UniProtKB">
        <authorList>
            <consortium name="RefSeq"/>
        </authorList>
    </citation>
    <scope>IDENTIFICATION</scope>
    <source>
        <strain evidence="3">NI907</strain>
    </source>
</reference>
<dbReference type="SUPFAM" id="SSF52540">
    <property type="entry name" value="P-loop containing nucleoside triphosphate hydrolases"/>
    <property type="match status" value="1"/>
</dbReference>
<proteinExistence type="predicted"/>
<keyword evidence="2" id="KW-1185">Reference proteome</keyword>
<evidence type="ECO:0008006" key="4">
    <source>
        <dbReference type="Google" id="ProtNLM"/>
    </source>
</evidence>
<dbReference type="Gene3D" id="3.40.50.300">
    <property type="entry name" value="P-loop containing nucleotide triphosphate hydrolases"/>
    <property type="match status" value="1"/>
</dbReference>
<dbReference type="AlphaFoldDB" id="A0A6P8BEW9"/>
<feature type="region of interest" description="Disordered" evidence="1">
    <location>
        <begin position="209"/>
        <end position="260"/>
    </location>
</feature>
<dbReference type="PROSITE" id="PS51257">
    <property type="entry name" value="PROKAR_LIPOPROTEIN"/>
    <property type="match status" value="1"/>
</dbReference>
<evidence type="ECO:0000313" key="2">
    <source>
        <dbReference type="Proteomes" id="UP000515153"/>
    </source>
</evidence>
<dbReference type="Proteomes" id="UP000515153">
    <property type="component" value="Unplaced"/>
</dbReference>
<feature type="compositionally biased region" description="Polar residues" evidence="1">
    <location>
        <begin position="232"/>
        <end position="250"/>
    </location>
</feature>
<dbReference type="RefSeq" id="XP_030985745.1">
    <property type="nucleotide sequence ID" value="XM_031124740.1"/>
</dbReference>
<evidence type="ECO:0000256" key="1">
    <source>
        <dbReference type="SAM" id="MobiDB-lite"/>
    </source>
</evidence>
<reference evidence="3" key="2">
    <citation type="submission" date="2019-10" db="EMBL/GenBank/DDBJ databases">
        <authorList>
            <consortium name="NCBI Genome Project"/>
        </authorList>
    </citation>
    <scope>NUCLEOTIDE SEQUENCE</scope>
    <source>
        <strain evidence="3">NI907</strain>
    </source>
</reference>
<reference evidence="3" key="1">
    <citation type="journal article" date="2019" name="Mol. Biol. Evol.">
        <title>Blast fungal genomes show frequent chromosomal changes, gene gains and losses, and effector gene turnover.</title>
        <authorList>
            <person name="Gomez Luciano L.B."/>
            <person name="Jason Tsai I."/>
            <person name="Chuma I."/>
            <person name="Tosa Y."/>
            <person name="Chen Y.H."/>
            <person name="Li J.Y."/>
            <person name="Li M.Y."/>
            <person name="Jade Lu M.Y."/>
            <person name="Nakayashiki H."/>
            <person name="Li W.H."/>
        </authorList>
    </citation>
    <scope>NUCLEOTIDE SEQUENCE</scope>
    <source>
        <strain evidence="3">NI907</strain>
    </source>
</reference>
<dbReference type="GeneID" id="41959649"/>
<sequence>MVCEKEPCQNESNHIGALIVSSCHHLSRLSRMQFSSQTLRCSLIGPKSEKMADGKPAITLMLKSNKPVITPDGRIKSTLQDYGEKVTVPAQVTVDEDDIIVRALLAGINGVASIYSDMATASLPQLLCVFARINGDSIKFKKLARYFKTLDKDQRKVFKESSKLPFGFMVVQGVPGTGKTFLATVLLLDALMDGVSHSGIVKYKLPEETEQPKRGTSFNKPNPTGHDESSDNKSMSDNLVPSDNQHSGYWSNEADAKVVV</sequence>
<name>A0A6P8BEW9_PYRGI</name>
<organism evidence="2 3">
    <name type="scientific">Pyricularia grisea</name>
    <name type="common">Crabgrass-specific blast fungus</name>
    <name type="synonym">Magnaporthe grisea</name>
    <dbReference type="NCBI Taxonomy" id="148305"/>
    <lineage>
        <taxon>Eukaryota</taxon>
        <taxon>Fungi</taxon>
        <taxon>Dikarya</taxon>
        <taxon>Ascomycota</taxon>
        <taxon>Pezizomycotina</taxon>
        <taxon>Sordariomycetes</taxon>
        <taxon>Sordariomycetidae</taxon>
        <taxon>Magnaporthales</taxon>
        <taxon>Pyriculariaceae</taxon>
        <taxon>Pyricularia</taxon>
    </lineage>
</organism>
<dbReference type="KEGG" id="pgri:PgNI_04696"/>
<gene>
    <name evidence="3" type="ORF">PgNI_04696</name>
</gene>
<accession>A0A6P8BEW9</accession>
<protein>
    <recommendedName>
        <fullName evidence="4">DNA2/NAM7 helicase helicase domain-containing protein</fullName>
    </recommendedName>
</protein>
<evidence type="ECO:0000313" key="3">
    <source>
        <dbReference type="RefSeq" id="XP_030985745.1"/>
    </source>
</evidence>